<feature type="transmembrane region" description="Helical" evidence="7">
    <location>
        <begin position="260"/>
        <end position="280"/>
    </location>
</feature>
<sequence length="333" mass="36770">MNLSADTLAYIFLGLLGLTVLIYAVLDGYDLGVGILLPMENLEQRNQMIASIGPFWDANETWLVLAVGILLIAFPKAHSLVLFELYLPAVMLLIGLILRGVAFDLRAKAITNHQRAWDWAFKLGSLTAALAQGYMLGRYVTGFEPGWAALGFAALSAVCVAAAYVYIGSAWLIMKTEDALQVRALGWIRLAGALTLLGLLFVSLINLTSNREVVARWFSFPGWCLLLAIPALGWLCLYWIERSVKQLYDGDDSKARRPFFGVVTLFLLSFLALGFSYFPYVVPGQLLATEAASAKASLEFILVGVVIVLPVIIGYTIFSYRVFWGKSTDLHYY</sequence>
<comment type="caution">
    <text evidence="8">The sequence shown here is derived from an EMBL/GenBank/DDBJ whole genome shotgun (WGS) entry which is preliminary data.</text>
</comment>
<dbReference type="InterPro" id="IPR003317">
    <property type="entry name" value="Cyt-d_oxidase_su2"/>
</dbReference>
<name>A0ABV8V923_9GAMM</name>
<protein>
    <submittedName>
        <fullName evidence="8">Cytochrome d ubiquinol oxidase subunit II</fullName>
    </submittedName>
</protein>
<dbReference type="Proteomes" id="UP001595840">
    <property type="component" value="Unassembled WGS sequence"/>
</dbReference>
<accession>A0ABV8V923</accession>
<evidence type="ECO:0000256" key="4">
    <source>
        <dbReference type="ARBA" id="ARBA00022692"/>
    </source>
</evidence>
<keyword evidence="4 7" id="KW-0812">Transmembrane</keyword>
<evidence type="ECO:0000313" key="8">
    <source>
        <dbReference type="EMBL" id="MFC4363705.1"/>
    </source>
</evidence>
<reference evidence="9" key="1">
    <citation type="journal article" date="2019" name="Int. J. Syst. Evol. Microbiol.">
        <title>The Global Catalogue of Microorganisms (GCM) 10K type strain sequencing project: providing services to taxonomists for standard genome sequencing and annotation.</title>
        <authorList>
            <consortium name="The Broad Institute Genomics Platform"/>
            <consortium name="The Broad Institute Genome Sequencing Center for Infectious Disease"/>
            <person name="Wu L."/>
            <person name="Ma J."/>
        </authorList>
    </citation>
    <scope>NUCLEOTIDE SEQUENCE [LARGE SCALE GENOMIC DNA]</scope>
    <source>
        <strain evidence="9">CECT 8570</strain>
    </source>
</reference>
<feature type="transmembrane region" description="Helical" evidence="7">
    <location>
        <begin position="12"/>
        <end position="37"/>
    </location>
</feature>
<evidence type="ECO:0000256" key="5">
    <source>
        <dbReference type="ARBA" id="ARBA00022989"/>
    </source>
</evidence>
<dbReference type="EMBL" id="JBHSCX010000020">
    <property type="protein sequence ID" value="MFC4363705.1"/>
    <property type="molecule type" value="Genomic_DNA"/>
</dbReference>
<keyword evidence="5 7" id="KW-1133">Transmembrane helix</keyword>
<organism evidence="8 9">
    <name type="scientific">Simiduia curdlanivorans</name>
    <dbReference type="NCBI Taxonomy" id="1492769"/>
    <lineage>
        <taxon>Bacteria</taxon>
        <taxon>Pseudomonadati</taxon>
        <taxon>Pseudomonadota</taxon>
        <taxon>Gammaproteobacteria</taxon>
        <taxon>Cellvibrionales</taxon>
        <taxon>Cellvibrionaceae</taxon>
        <taxon>Simiduia</taxon>
    </lineage>
</organism>
<feature type="transmembrane region" description="Helical" evidence="7">
    <location>
        <begin position="300"/>
        <end position="323"/>
    </location>
</feature>
<evidence type="ECO:0000256" key="6">
    <source>
        <dbReference type="ARBA" id="ARBA00023136"/>
    </source>
</evidence>
<gene>
    <name evidence="8" type="ORF">ACFOX3_15425</name>
</gene>
<evidence type="ECO:0000256" key="3">
    <source>
        <dbReference type="ARBA" id="ARBA00022475"/>
    </source>
</evidence>
<evidence type="ECO:0000256" key="7">
    <source>
        <dbReference type="SAM" id="Phobius"/>
    </source>
</evidence>
<dbReference type="Pfam" id="PF02322">
    <property type="entry name" value="Cyt_bd_oxida_II"/>
    <property type="match status" value="1"/>
</dbReference>
<feature type="transmembrane region" description="Helical" evidence="7">
    <location>
        <begin position="149"/>
        <end position="174"/>
    </location>
</feature>
<keyword evidence="6 7" id="KW-0472">Membrane</keyword>
<proteinExistence type="inferred from homology"/>
<keyword evidence="3" id="KW-1003">Cell membrane</keyword>
<comment type="subcellular location">
    <subcellularLocation>
        <location evidence="1">Cell membrane</location>
        <topology evidence="1">Multi-pass membrane protein</topology>
    </subcellularLocation>
</comment>
<feature type="transmembrane region" description="Helical" evidence="7">
    <location>
        <begin position="80"/>
        <end position="98"/>
    </location>
</feature>
<evidence type="ECO:0000313" key="9">
    <source>
        <dbReference type="Proteomes" id="UP001595840"/>
    </source>
</evidence>
<evidence type="ECO:0000256" key="2">
    <source>
        <dbReference type="ARBA" id="ARBA00007543"/>
    </source>
</evidence>
<dbReference type="PANTHER" id="PTHR43141:SF2">
    <property type="entry name" value="BLR3729 PROTEIN"/>
    <property type="match status" value="1"/>
</dbReference>
<evidence type="ECO:0000256" key="1">
    <source>
        <dbReference type="ARBA" id="ARBA00004651"/>
    </source>
</evidence>
<dbReference type="RefSeq" id="WP_290261683.1">
    <property type="nucleotide sequence ID" value="NZ_JAUFQG010000004.1"/>
</dbReference>
<feature type="transmembrane region" description="Helical" evidence="7">
    <location>
        <begin position="119"/>
        <end position="137"/>
    </location>
</feature>
<keyword evidence="9" id="KW-1185">Reference proteome</keyword>
<feature type="transmembrane region" description="Helical" evidence="7">
    <location>
        <begin position="186"/>
        <end position="208"/>
    </location>
</feature>
<dbReference type="PANTHER" id="PTHR43141">
    <property type="entry name" value="CYTOCHROME BD2 SUBUNIT II"/>
    <property type="match status" value="1"/>
</dbReference>
<comment type="similarity">
    <text evidence="2">Belongs to the cytochrome ubiquinol oxidase subunit 2 family.</text>
</comment>
<feature type="transmembrane region" description="Helical" evidence="7">
    <location>
        <begin position="220"/>
        <end position="240"/>
    </location>
</feature>